<comment type="caution">
    <text evidence="2">The sequence shown here is derived from an EMBL/GenBank/DDBJ whole genome shotgun (WGS) entry which is preliminary data.</text>
</comment>
<feature type="transmembrane region" description="Helical" evidence="1">
    <location>
        <begin position="68"/>
        <end position="94"/>
    </location>
</feature>
<keyword evidence="1" id="KW-0812">Transmembrane</keyword>
<dbReference type="EMBL" id="VSSQ01002899">
    <property type="protein sequence ID" value="MPM17983.1"/>
    <property type="molecule type" value="Genomic_DNA"/>
</dbReference>
<organism evidence="2">
    <name type="scientific">bioreactor metagenome</name>
    <dbReference type="NCBI Taxonomy" id="1076179"/>
    <lineage>
        <taxon>unclassified sequences</taxon>
        <taxon>metagenomes</taxon>
        <taxon>ecological metagenomes</taxon>
    </lineage>
</organism>
<sequence length="160" mass="19107">MFVLFHIKIVLVLKEHFNIFIQVECLRFLVKYGQHEYGHVVLQLCVLEHVVYYIFFVRVFFQLHDYSYSFFGAFISNFCDVQFFSFICRVYYFVQEIFLATADSIRNFCDNNLLLAVFKFFHMVLAPEFYSALACGINVYEITFVCDDGTGWKIRSMEYL</sequence>
<dbReference type="AlphaFoldDB" id="A0A644XUK8"/>
<proteinExistence type="predicted"/>
<keyword evidence="1" id="KW-1133">Transmembrane helix</keyword>
<protein>
    <submittedName>
        <fullName evidence="2">Uncharacterized protein</fullName>
    </submittedName>
</protein>
<feature type="transmembrane region" description="Helical" evidence="1">
    <location>
        <begin position="40"/>
        <end position="61"/>
    </location>
</feature>
<keyword evidence="1" id="KW-0472">Membrane</keyword>
<reference evidence="2" key="1">
    <citation type="submission" date="2019-08" db="EMBL/GenBank/DDBJ databases">
        <authorList>
            <person name="Kucharzyk K."/>
            <person name="Murdoch R.W."/>
            <person name="Higgins S."/>
            <person name="Loffler F."/>
        </authorList>
    </citation>
    <scope>NUCLEOTIDE SEQUENCE</scope>
</reference>
<name>A0A644XUK8_9ZZZZ</name>
<evidence type="ECO:0000256" key="1">
    <source>
        <dbReference type="SAM" id="Phobius"/>
    </source>
</evidence>
<accession>A0A644XUK8</accession>
<gene>
    <name evidence="2" type="ORF">SDC9_64384</name>
</gene>
<evidence type="ECO:0000313" key="2">
    <source>
        <dbReference type="EMBL" id="MPM17983.1"/>
    </source>
</evidence>